<dbReference type="PROSITE" id="PS50885">
    <property type="entry name" value="HAMP"/>
    <property type="match status" value="1"/>
</dbReference>
<dbReference type="InterPro" id="IPR036890">
    <property type="entry name" value="HATPase_C_sf"/>
</dbReference>
<dbReference type="SUPFAM" id="SSF55874">
    <property type="entry name" value="ATPase domain of HSP90 chaperone/DNA topoisomerase II/histidine kinase"/>
    <property type="match status" value="1"/>
</dbReference>
<dbReference type="InterPro" id="IPR005467">
    <property type="entry name" value="His_kinase_dom"/>
</dbReference>
<keyword evidence="12" id="KW-0812">Transmembrane</keyword>
<dbReference type="Pfam" id="PF02518">
    <property type="entry name" value="HATPase_c"/>
    <property type="match status" value="1"/>
</dbReference>
<evidence type="ECO:0000313" key="16">
    <source>
        <dbReference type="Proteomes" id="UP001595843"/>
    </source>
</evidence>
<keyword evidence="6" id="KW-0808">Transferase</keyword>
<evidence type="ECO:0000256" key="10">
    <source>
        <dbReference type="ARBA" id="ARBA00023012"/>
    </source>
</evidence>
<feature type="domain" description="HAMP" evidence="14">
    <location>
        <begin position="162"/>
        <end position="215"/>
    </location>
</feature>
<dbReference type="RefSeq" id="WP_380704746.1">
    <property type="nucleotide sequence ID" value="NZ_JBHSAP010000009.1"/>
</dbReference>
<feature type="transmembrane region" description="Helical" evidence="12">
    <location>
        <begin position="7"/>
        <end position="26"/>
    </location>
</feature>
<keyword evidence="16" id="KW-1185">Reference proteome</keyword>
<keyword evidence="11 12" id="KW-0472">Membrane</keyword>
<dbReference type="PROSITE" id="PS50109">
    <property type="entry name" value="HIS_KIN"/>
    <property type="match status" value="1"/>
</dbReference>
<sequence length="445" mass="51069">MKLKWKIPLLFFLLSLILFFVIVFYLRLDVIEQIWERVYSQRKEYLAHEKRIADQLARFYPNQTAMKDYLERASRGEGISLRLYDQGAVRILASARTPVKGKSTDLRWYPVRDEGKTVAFIRVERPVTEKDVGLGQALTDTLTFLLVFLAGLLILLALYFNTSITRPLTRLNRRLDEVRPGRSLSPLTGRGRCDEIGELYRRFGEMEERLHRAHREQVDMVAAIAHDLKTPLTSINGFLELLITQQSRGGEERGEYLQLARRKAESMTQLVKAFSDFTRNEGMLPQVELLPVQVSEFFESVAKEYEAELAGLGYQFQWSHSFGRKLRIRLYEPMIRRVFANLISNAVRYGGRKDLMVVMVGGSEKDRVWIRIEDNGVGVPENDLPHLFQPFFTGDPSRRYERGGTGLGLAVCRSIMDRHGGEIYAYQVKSGGLGVHFTLPLDPGE</sequence>
<dbReference type="InterPro" id="IPR036097">
    <property type="entry name" value="HisK_dim/P_sf"/>
</dbReference>
<keyword evidence="5" id="KW-0597">Phosphoprotein</keyword>
<evidence type="ECO:0000256" key="7">
    <source>
        <dbReference type="ARBA" id="ARBA00022741"/>
    </source>
</evidence>
<dbReference type="InterPro" id="IPR003661">
    <property type="entry name" value="HisK_dim/P_dom"/>
</dbReference>
<evidence type="ECO:0000313" key="15">
    <source>
        <dbReference type="EMBL" id="MFC4077167.1"/>
    </source>
</evidence>
<dbReference type="Pfam" id="PF00512">
    <property type="entry name" value="HisKA"/>
    <property type="match status" value="1"/>
</dbReference>
<dbReference type="Gene3D" id="1.10.287.130">
    <property type="match status" value="1"/>
</dbReference>
<dbReference type="InterPro" id="IPR050980">
    <property type="entry name" value="2C_sensor_his_kinase"/>
</dbReference>
<keyword evidence="12" id="KW-1133">Transmembrane helix</keyword>
<evidence type="ECO:0000259" key="14">
    <source>
        <dbReference type="PROSITE" id="PS50885"/>
    </source>
</evidence>
<dbReference type="PANTHER" id="PTHR44936:SF10">
    <property type="entry name" value="SENSOR PROTEIN RSTB"/>
    <property type="match status" value="1"/>
</dbReference>
<dbReference type="PANTHER" id="PTHR44936">
    <property type="entry name" value="SENSOR PROTEIN CREC"/>
    <property type="match status" value="1"/>
</dbReference>
<evidence type="ECO:0000256" key="2">
    <source>
        <dbReference type="ARBA" id="ARBA00004651"/>
    </source>
</evidence>
<dbReference type="SUPFAM" id="SSF47384">
    <property type="entry name" value="Homodimeric domain of signal transducing histidine kinase"/>
    <property type="match status" value="1"/>
</dbReference>
<proteinExistence type="predicted"/>
<dbReference type="Gene3D" id="6.10.340.10">
    <property type="match status" value="1"/>
</dbReference>
<accession>A0ABV8JGY7</accession>
<dbReference type="Proteomes" id="UP001595843">
    <property type="component" value="Unassembled WGS sequence"/>
</dbReference>
<dbReference type="SMART" id="SM00388">
    <property type="entry name" value="HisKA"/>
    <property type="match status" value="1"/>
</dbReference>
<evidence type="ECO:0000256" key="11">
    <source>
        <dbReference type="ARBA" id="ARBA00023136"/>
    </source>
</evidence>
<feature type="domain" description="Histidine kinase" evidence="13">
    <location>
        <begin position="223"/>
        <end position="443"/>
    </location>
</feature>
<keyword evidence="10" id="KW-0902">Two-component regulatory system</keyword>
<evidence type="ECO:0000256" key="8">
    <source>
        <dbReference type="ARBA" id="ARBA00022777"/>
    </source>
</evidence>
<dbReference type="EC" id="2.7.13.3" evidence="3"/>
<keyword evidence="8" id="KW-0418">Kinase</keyword>
<dbReference type="InterPro" id="IPR004358">
    <property type="entry name" value="Sig_transdc_His_kin-like_C"/>
</dbReference>
<name>A0ABV8JGY7_9BACL</name>
<dbReference type="SMART" id="SM00304">
    <property type="entry name" value="HAMP"/>
    <property type="match status" value="1"/>
</dbReference>
<organism evidence="15 16">
    <name type="scientific">Salinithrix halophila</name>
    <dbReference type="NCBI Taxonomy" id="1485204"/>
    <lineage>
        <taxon>Bacteria</taxon>
        <taxon>Bacillati</taxon>
        <taxon>Bacillota</taxon>
        <taxon>Bacilli</taxon>
        <taxon>Bacillales</taxon>
        <taxon>Thermoactinomycetaceae</taxon>
        <taxon>Salinithrix</taxon>
    </lineage>
</organism>
<evidence type="ECO:0000256" key="6">
    <source>
        <dbReference type="ARBA" id="ARBA00022679"/>
    </source>
</evidence>
<dbReference type="InterPro" id="IPR003594">
    <property type="entry name" value="HATPase_dom"/>
</dbReference>
<dbReference type="PRINTS" id="PR00344">
    <property type="entry name" value="BCTRLSENSOR"/>
</dbReference>
<dbReference type="InterPro" id="IPR003660">
    <property type="entry name" value="HAMP_dom"/>
</dbReference>
<comment type="caution">
    <text evidence="15">The sequence shown here is derived from an EMBL/GenBank/DDBJ whole genome shotgun (WGS) entry which is preliminary data.</text>
</comment>
<comment type="catalytic activity">
    <reaction evidence="1">
        <text>ATP + protein L-histidine = ADP + protein N-phospho-L-histidine.</text>
        <dbReference type="EC" id="2.7.13.3"/>
    </reaction>
</comment>
<evidence type="ECO:0000256" key="1">
    <source>
        <dbReference type="ARBA" id="ARBA00000085"/>
    </source>
</evidence>
<keyword evidence="9 15" id="KW-0067">ATP-binding</keyword>
<evidence type="ECO:0000256" key="5">
    <source>
        <dbReference type="ARBA" id="ARBA00022553"/>
    </source>
</evidence>
<evidence type="ECO:0000256" key="9">
    <source>
        <dbReference type="ARBA" id="ARBA00022840"/>
    </source>
</evidence>
<evidence type="ECO:0000256" key="3">
    <source>
        <dbReference type="ARBA" id="ARBA00012438"/>
    </source>
</evidence>
<evidence type="ECO:0000256" key="4">
    <source>
        <dbReference type="ARBA" id="ARBA00022475"/>
    </source>
</evidence>
<evidence type="ECO:0000256" key="12">
    <source>
        <dbReference type="SAM" id="Phobius"/>
    </source>
</evidence>
<comment type="subcellular location">
    <subcellularLocation>
        <location evidence="2">Cell membrane</location>
        <topology evidence="2">Multi-pass membrane protein</topology>
    </subcellularLocation>
</comment>
<evidence type="ECO:0000259" key="13">
    <source>
        <dbReference type="PROSITE" id="PS50109"/>
    </source>
</evidence>
<feature type="transmembrane region" description="Helical" evidence="12">
    <location>
        <begin position="142"/>
        <end position="160"/>
    </location>
</feature>
<dbReference type="SMART" id="SM00387">
    <property type="entry name" value="HATPase_c"/>
    <property type="match status" value="1"/>
</dbReference>
<keyword evidence="7" id="KW-0547">Nucleotide-binding</keyword>
<dbReference type="Pfam" id="PF00672">
    <property type="entry name" value="HAMP"/>
    <property type="match status" value="1"/>
</dbReference>
<dbReference type="CDD" id="cd06225">
    <property type="entry name" value="HAMP"/>
    <property type="match status" value="1"/>
</dbReference>
<dbReference type="GO" id="GO:0005524">
    <property type="term" value="F:ATP binding"/>
    <property type="evidence" value="ECO:0007669"/>
    <property type="project" value="UniProtKB-KW"/>
</dbReference>
<dbReference type="EMBL" id="JBHSAP010000009">
    <property type="protein sequence ID" value="MFC4077167.1"/>
    <property type="molecule type" value="Genomic_DNA"/>
</dbReference>
<keyword evidence="4" id="KW-1003">Cell membrane</keyword>
<gene>
    <name evidence="15" type="ORF">ACFOUO_10105</name>
</gene>
<dbReference type="CDD" id="cd00075">
    <property type="entry name" value="HATPase"/>
    <property type="match status" value="1"/>
</dbReference>
<dbReference type="CDD" id="cd00082">
    <property type="entry name" value="HisKA"/>
    <property type="match status" value="1"/>
</dbReference>
<reference evidence="16" key="1">
    <citation type="journal article" date="2019" name="Int. J. Syst. Evol. Microbiol.">
        <title>The Global Catalogue of Microorganisms (GCM) 10K type strain sequencing project: providing services to taxonomists for standard genome sequencing and annotation.</title>
        <authorList>
            <consortium name="The Broad Institute Genomics Platform"/>
            <consortium name="The Broad Institute Genome Sequencing Center for Infectious Disease"/>
            <person name="Wu L."/>
            <person name="Ma J."/>
        </authorList>
    </citation>
    <scope>NUCLEOTIDE SEQUENCE [LARGE SCALE GENOMIC DNA]</scope>
    <source>
        <strain evidence="16">IBRC-M 10813</strain>
    </source>
</reference>
<protein>
    <recommendedName>
        <fullName evidence="3">histidine kinase</fullName>
        <ecNumber evidence="3">2.7.13.3</ecNumber>
    </recommendedName>
</protein>
<dbReference type="SUPFAM" id="SSF158472">
    <property type="entry name" value="HAMP domain-like"/>
    <property type="match status" value="1"/>
</dbReference>
<dbReference type="Gene3D" id="3.30.565.10">
    <property type="entry name" value="Histidine kinase-like ATPase, C-terminal domain"/>
    <property type="match status" value="1"/>
</dbReference>